<evidence type="ECO:0000256" key="3">
    <source>
        <dbReference type="ARBA" id="ARBA00022491"/>
    </source>
</evidence>
<evidence type="ECO:0000256" key="7">
    <source>
        <dbReference type="PIRNR" id="PIRNR010607"/>
    </source>
</evidence>
<feature type="domain" description="CtsR C-terminal dimerization" evidence="9">
    <location>
        <begin position="76"/>
        <end position="146"/>
    </location>
</feature>
<comment type="similarity">
    <text evidence="1 7">Belongs to the CtsR family.</text>
</comment>
<reference evidence="10 11" key="2">
    <citation type="submission" date="2016-08" db="EMBL/GenBank/DDBJ databases">
        <title>Orenia metallireducens sp. nov. strain Z6, a Novel Metal-reducing Firmicute from the Deep Subsurface.</title>
        <authorList>
            <person name="Maxim B.I."/>
            <person name="Kenneth K."/>
            <person name="Flynn T.M."/>
            <person name="Oloughlin E.J."/>
            <person name="Locke R.A."/>
            <person name="Weber J.R."/>
            <person name="Egan S.M."/>
            <person name="Mackie R.I."/>
            <person name="Cann I.K."/>
        </authorList>
    </citation>
    <scope>NUCLEOTIDE SEQUENCE [LARGE SCALE GENOMIC DNA]</scope>
    <source>
        <strain evidence="10 11">Z6</strain>
    </source>
</reference>
<evidence type="ECO:0000259" key="9">
    <source>
        <dbReference type="Pfam" id="PF17727"/>
    </source>
</evidence>
<dbReference type="Proteomes" id="UP000093514">
    <property type="component" value="Unassembled WGS sequence"/>
</dbReference>
<dbReference type="RefSeq" id="WP_068716045.1">
    <property type="nucleotide sequence ID" value="NZ_LWDV01000007.1"/>
</dbReference>
<name>A0A1C0ABZ8_9FIRM</name>
<proteinExistence type="inferred from homology"/>
<keyword evidence="4 7" id="KW-0805">Transcription regulation</keyword>
<evidence type="ECO:0000256" key="2">
    <source>
        <dbReference type="ARBA" id="ARBA00014129"/>
    </source>
</evidence>
<evidence type="ECO:0000256" key="4">
    <source>
        <dbReference type="ARBA" id="ARBA00023015"/>
    </source>
</evidence>
<dbReference type="Pfam" id="PF17727">
    <property type="entry name" value="CtsR_C"/>
    <property type="match status" value="1"/>
</dbReference>
<dbReference type="GO" id="GO:0006355">
    <property type="term" value="P:regulation of DNA-templated transcription"/>
    <property type="evidence" value="ECO:0007669"/>
    <property type="project" value="UniProtKB-UniRule"/>
</dbReference>
<organism evidence="10 11">
    <name type="scientific">Orenia metallireducens</name>
    <dbReference type="NCBI Taxonomy" id="1413210"/>
    <lineage>
        <taxon>Bacteria</taxon>
        <taxon>Bacillati</taxon>
        <taxon>Bacillota</taxon>
        <taxon>Clostridia</taxon>
        <taxon>Halanaerobiales</taxon>
        <taxon>Halobacteroidaceae</taxon>
        <taxon>Orenia</taxon>
    </lineage>
</organism>
<accession>A0A1C0ABZ8</accession>
<dbReference type="Gene3D" id="1.10.1200.150">
    <property type="entry name" value="Transcriptional regulator CtsR, C-terminal domain"/>
    <property type="match status" value="1"/>
</dbReference>
<sequence length="153" mass="17877">MKSLSDNIEEYIKGLLKVNNTIKIQRNKLADKFNCVPSQINYVLQTRFSFEKGYIIESYRGGNGYIKVTKIRLNINQNIINRLYNMIGDYINQKQAFSLIERLFEEEIISFSEKLLLEAMVNRDSIGLSLPTRDSVRARLLKNVLQTLLRVKR</sequence>
<keyword evidence="6 7" id="KW-0804">Transcription</keyword>
<dbReference type="InterPro" id="IPR041908">
    <property type="entry name" value="CtsR_C_sf"/>
</dbReference>
<evidence type="ECO:0000256" key="6">
    <source>
        <dbReference type="ARBA" id="ARBA00023163"/>
    </source>
</evidence>
<keyword evidence="3 7" id="KW-0678">Repressor</keyword>
<dbReference type="Pfam" id="PF05848">
    <property type="entry name" value="CtsR"/>
    <property type="match status" value="1"/>
</dbReference>
<dbReference type="InterPro" id="IPR041473">
    <property type="entry name" value="CtsR_C"/>
</dbReference>
<reference evidence="11" key="1">
    <citation type="submission" date="2016-07" db="EMBL/GenBank/DDBJ databases">
        <authorList>
            <person name="Florea S."/>
            <person name="Webb J.S."/>
            <person name="Jaromczyk J."/>
            <person name="Schardl C.L."/>
        </authorList>
    </citation>
    <scope>NUCLEOTIDE SEQUENCE [LARGE SCALE GENOMIC DNA]</scope>
    <source>
        <strain evidence="11">Z6</strain>
    </source>
</reference>
<protein>
    <recommendedName>
        <fullName evidence="2 7">Transcriptional regulator CtsR</fullName>
    </recommendedName>
</protein>
<evidence type="ECO:0000256" key="5">
    <source>
        <dbReference type="ARBA" id="ARBA00023125"/>
    </source>
</evidence>
<dbReference type="InterPro" id="IPR041902">
    <property type="entry name" value="CtsR_N_sf"/>
</dbReference>
<dbReference type="EMBL" id="LWDV01000007">
    <property type="protein sequence ID" value="OCL27868.1"/>
    <property type="molecule type" value="Genomic_DNA"/>
</dbReference>
<dbReference type="AlphaFoldDB" id="A0A1C0ABZ8"/>
<dbReference type="InterPro" id="IPR040465">
    <property type="entry name" value="CtsR_N"/>
</dbReference>
<evidence type="ECO:0000313" key="10">
    <source>
        <dbReference type="EMBL" id="OCL27868.1"/>
    </source>
</evidence>
<dbReference type="PIRSF" id="PIRSF010607">
    <property type="entry name" value="Txn_repr_CtsR"/>
    <property type="match status" value="1"/>
</dbReference>
<keyword evidence="5 7" id="KW-0238">DNA-binding</keyword>
<evidence type="ECO:0000259" key="8">
    <source>
        <dbReference type="Pfam" id="PF05848"/>
    </source>
</evidence>
<gene>
    <name evidence="10" type="ORF">U472_04795</name>
</gene>
<evidence type="ECO:0000256" key="1">
    <source>
        <dbReference type="ARBA" id="ARBA00010189"/>
    </source>
</evidence>
<dbReference type="GO" id="GO:0003677">
    <property type="term" value="F:DNA binding"/>
    <property type="evidence" value="ECO:0007669"/>
    <property type="project" value="UniProtKB-UniRule"/>
</dbReference>
<keyword evidence="11" id="KW-1185">Reference proteome</keyword>
<feature type="domain" description="CtsR N-terminal HTH" evidence="8">
    <location>
        <begin position="3"/>
        <end position="71"/>
    </location>
</feature>
<evidence type="ECO:0000313" key="11">
    <source>
        <dbReference type="Proteomes" id="UP000093514"/>
    </source>
</evidence>
<dbReference type="OrthoDB" id="1680813at2"/>
<dbReference type="Gene3D" id="3.30.56.130">
    <property type="entry name" value="Transcriptional regulator CtsR, winged HTH domain"/>
    <property type="match status" value="1"/>
</dbReference>
<comment type="caution">
    <text evidence="10">The sequence shown here is derived from an EMBL/GenBank/DDBJ whole genome shotgun (WGS) entry which is preliminary data.</text>
</comment>
<dbReference type="InterPro" id="IPR008463">
    <property type="entry name" value="CtsR"/>
</dbReference>